<sequence>MTDGPAPYTASITIGGKEFTLSQISDHNVTVQAGQITDVKLKDLAAWISNEWKIGLPTELGDAELEYILLNITTAGTGPEQTRCFSFSAACGFSVEGTPVRISALDFRYEPGKFLAALDVSITTANPPDQSEMHFTGTLDKTTDDWILTAAWNDDSETLLQAENQHTSHPAGT</sequence>
<accession>A0A7H8NGG8</accession>
<dbReference type="RefSeq" id="WP_176165310.1">
    <property type="nucleotide sequence ID" value="NZ_CP054929.1"/>
</dbReference>
<protein>
    <submittedName>
        <fullName evidence="1">Uncharacterized protein</fullName>
    </submittedName>
</protein>
<dbReference type="Proteomes" id="UP000509303">
    <property type="component" value="Chromosome"/>
</dbReference>
<evidence type="ECO:0000313" key="1">
    <source>
        <dbReference type="EMBL" id="QKW53604.1"/>
    </source>
</evidence>
<reference evidence="1 2" key="1">
    <citation type="submission" date="2020-06" db="EMBL/GenBank/DDBJ databases">
        <title>Genome mining for natural products.</title>
        <authorList>
            <person name="Zhang B."/>
            <person name="Shi J."/>
            <person name="Ge H."/>
        </authorList>
    </citation>
    <scope>NUCLEOTIDE SEQUENCE [LARGE SCALE GENOMIC DNA]</scope>
    <source>
        <strain evidence="1 2">NA00687</strain>
    </source>
</reference>
<dbReference type="AlphaFoldDB" id="A0A7H8NGG8"/>
<name>A0A7H8NGG8_9ACTN</name>
<keyword evidence="2" id="KW-1185">Reference proteome</keyword>
<dbReference type="EMBL" id="CP054929">
    <property type="protein sequence ID" value="QKW53604.1"/>
    <property type="molecule type" value="Genomic_DNA"/>
</dbReference>
<gene>
    <name evidence="1" type="ORF">HUT08_33200</name>
</gene>
<evidence type="ECO:0000313" key="2">
    <source>
        <dbReference type="Proteomes" id="UP000509303"/>
    </source>
</evidence>
<proteinExistence type="predicted"/>
<organism evidence="1 2">
    <name type="scientific">Streptomyces buecherae</name>
    <dbReference type="NCBI Taxonomy" id="2763006"/>
    <lineage>
        <taxon>Bacteria</taxon>
        <taxon>Bacillati</taxon>
        <taxon>Actinomycetota</taxon>
        <taxon>Actinomycetes</taxon>
        <taxon>Kitasatosporales</taxon>
        <taxon>Streptomycetaceae</taxon>
        <taxon>Streptomyces</taxon>
    </lineage>
</organism>